<feature type="region of interest" description="Disordered" evidence="2">
    <location>
        <begin position="1"/>
        <end position="26"/>
    </location>
</feature>
<feature type="compositionally biased region" description="Polar residues" evidence="2">
    <location>
        <begin position="1"/>
        <end position="14"/>
    </location>
</feature>
<sequence length="112" mass="12992">MESLRGSHSLSVPKTETKSPIDEMQSLQFDIEAENRVLMELLKRRDDEIQEIQRMSDSSATKEHRETIKALENEVLRLKTENEQQKQSLNEMTSELMANHVTGYMPDILDSK</sequence>
<keyword evidence="1" id="KW-0175">Coiled coil</keyword>
<evidence type="ECO:0000256" key="1">
    <source>
        <dbReference type="SAM" id="Coils"/>
    </source>
</evidence>
<dbReference type="Proteomes" id="UP000887575">
    <property type="component" value="Unassembled WGS sequence"/>
</dbReference>
<dbReference type="AlphaFoldDB" id="A0AAF3F3L3"/>
<dbReference type="WBParaSite" id="MBELARI_LOCUS21078">
    <property type="protein sequence ID" value="MBELARI_LOCUS21078"/>
    <property type="gene ID" value="MBELARI_LOCUS21078"/>
</dbReference>
<name>A0AAF3F3L3_9BILA</name>
<feature type="coiled-coil region" evidence="1">
    <location>
        <begin position="61"/>
        <end position="95"/>
    </location>
</feature>
<accession>A0AAF3F3L3</accession>
<organism evidence="3 4">
    <name type="scientific">Mesorhabditis belari</name>
    <dbReference type="NCBI Taxonomy" id="2138241"/>
    <lineage>
        <taxon>Eukaryota</taxon>
        <taxon>Metazoa</taxon>
        <taxon>Ecdysozoa</taxon>
        <taxon>Nematoda</taxon>
        <taxon>Chromadorea</taxon>
        <taxon>Rhabditida</taxon>
        <taxon>Rhabditina</taxon>
        <taxon>Rhabditomorpha</taxon>
        <taxon>Rhabditoidea</taxon>
        <taxon>Rhabditidae</taxon>
        <taxon>Mesorhabditinae</taxon>
        <taxon>Mesorhabditis</taxon>
    </lineage>
</organism>
<evidence type="ECO:0000313" key="3">
    <source>
        <dbReference type="Proteomes" id="UP000887575"/>
    </source>
</evidence>
<proteinExistence type="predicted"/>
<protein>
    <submittedName>
        <fullName evidence="4">Uncharacterized protein</fullName>
    </submittedName>
</protein>
<keyword evidence="3" id="KW-1185">Reference proteome</keyword>
<reference evidence="4" key="1">
    <citation type="submission" date="2024-02" db="UniProtKB">
        <authorList>
            <consortium name="WormBaseParasite"/>
        </authorList>
    </citation>
    <scope>IDENTIFICATION</scope>
</reference>
<evidence type="ECO:0000256" key="2">
    <source>
        <dbReference type="SAM" id="MobiDB-lite"/>
    </source>
</evidence>
<evidence type="ECO:0000313" key="4">
    <source>
        <dbReference type="WBParaSite" id="MBELARI_LOCUS21078"/>
    </source>
</evidence>